<keyword evidence="1" id="KW-1133">Transmembrane helix</keyword>
<evidence type="ECO:0000313" key="2">
    <source>
        <dbReference type="EMBL" id="GAA3750117.1"/>
    </source>
</evidence>
<accession>A0ABP7G2P1</accession>
<dbReference type="Proteomes" id="UP001501004">
    <property type="component" value="Unassembled WGS sequence"/>
</dbReference>
<keyword evidence="1" id="KW-0472">Membrane</keyword>
<comment type="caution">
    <text evidence="2">The sequence shown here is derived from an EMBL/GenBank/DDBJ whole genome shotgun (WGS) entry which is preliminary data.</text>
</comment>
<protein>
    <recommendedName>
        <fullName evidence="4">Integral membrane protein</fullName>
    </recommendedName>
</protein>
<organism evidence="2 3">
    <name type="scientific">Leifsonella bigeumensis</name>
    <dbReference type="NCBI Taxonomy" id="433643"/>
    <lineage>
        <taxon>Bacteria</taxon>
        <taxon>Bacillati</taxon>
        <taxon>Actinomycetota</taxon>
        <taxon>Actinomycetes</taxon>
        <taxon>Micrococcales</taxon>
        <taxon>Microbacteriaceae</taxon>
        <taxon>Leifsonella</taxon>
    </lineage>
</organism>
<keyword evidence="1" id="KW-0812">Transmembrane</keyword>
<feature type="transmembrane region" description="Helical" evidence="1">
    <location>
        <begin position="87"/>
        <end position="108"/>
    </location>
</feature>
<reference evidence="3" key="1">
    <citation type="journal article" date="2019" name="Int. J. Syst. Evol. Microbiol.">
        <title>The Global Catalogue of Microorganisms (GCM) 10K type strain sequencing project: providing services to taxonomists for standard genome sequencing and annotation.</title>
        <authorList>
            <consortium name="The Broad Institute Genomics Platform"/>
            <consortium name="The Broad Institute Genome Sequencing Center for Infectious Disease"/>
            <person name="Wu L."/>
            <person name="Ma J."/>
        </authorList>
    </citation>
    <scope>NUCLEOTIDE SEQUENCE [LARGE SCALE GENOMIC DNA]</scope>
    <source>
        <strain evidence="3">JCM 16949</strain>
    </source>
</reference>
<dbReference type="RefSeq" id="WP_344757622.1">
    <property type="nucleotide sequence ID" value="NZ_BAABAE010000005.1"/>
</dbReference>
<sequence>MSQRTQPQVVRGGTPQAGDPRWYTVLASLLVAFGGIVVPLLGWVFGIAMVWMSKTWSTGEKWVATASIPVIAATVALLSFIGSGFMAWHLLLLLGVLGNVVVGLWLLWRGLRSGR</sequence>
<evidence type="ECO:0008006" key="4">
    <source>
        <dbReference type="Google" id="ProtNLM"/>
    </source>
</evidence>
<name>A0ABP7G2P1_9MICO</name>
<keyword evidence="3" id="KW-1185">Reference proteome</keyword>
<feature type="transmembrane region" description="Helical" evidence="1">
    <location>
        <begin position="22"/>
        <end position="50"/>
    </location>
</feature>
<proteinExistence type="predicted"/>
<gene>
    <name evidence="2" type="ORF">GCM10022239_26800</name>
</gene>
<evidence type="ECO:0000256" key="1">
    <source>
        <dbReference type="SAM" id="Phobius"/>
    </source>
</evidence>
<feature type="transmembrane region" description="Helical" evidence="1">
    <location>
        <begin position="62"/>
        <end position="81"/>
    </location>
</feature>
<dbReference type="EMBL" id="BAABAE010000005">
    <property type="protein sequence ID" value="GAA3750117.1"/>
    <property type="molecule type" value="Genomic_DNA"/>
</dbReference>
<evidence type="ECO:0000313" key="3">
    <source>
        <dbReference type="Proteomes" id="UP001501004"/>
    </source>
</evidence>